<comment type="caution">
    <text evidence="4">The sequence shown here is derived from an EMBL/GenBank/DDBJ whole genome shotgun (WGS) entry which is preliminary data.</text>
</comment>
<name>A0AAD5RUM9_9PEZI</name>
<evidence type="ECO:0000256" key="2">
    <source>
        <dbReference type="SAM" id="MobiDB-lite"/>
    </source>
</evidence>
<evidence type="ECO:0000259" key="3">
    <source>
        <dbReference type="Pfam" id="PF07859"/>
    </source>
</evidence>
<reference evidence="4" key="1">
    <citation type="submission" date="2022-07" db="EMBL/GenBank/DDBJ databases">
        <title>Draft genome sequence of Zalerion maritima ATCC 34329, a (micro)plastics degrading marine fungus.</title>
        <authorList>
            <person name="Paco A."/>
            <person name="Goncalves M.F.M."/>
            <person name="Rocha-Santos T.A.P."/>
            <person name="Alves A."/>
        </authorList>
    </citation>
    <scope>NUCLEOTIDE SEQUENCE</scope>
    <source>
        <strain evidence="4">ATCC 34329</strain>
    </source>
</reference>
<evidence type="ECO:0000313" key="5">
    <source>
        <dbReference type="Proteomes" id="UP001201980"/>
    </source>
</evidence>
<gene>
    <name evidence="4" type="ORF">MKZ38_007777</name>
</gene>
<dbReference type="InterPro" id="IPR029058">
    <property type="entry name" value="AB_hydrolase_fold"/>
</dbReference>
<sequence>MASSELKYDPEWYQALPPTLLAYPSTPTISNAHELRAYCNAILLSQSRNVPPPRPPHPSSPLSHVIKTTYPVHTTSSSSTPREPNPPPLKLHRFCTHSQLTNTTPESLSHPQSPPQSLPLQPAILYLASTFFLSDASASLFDKIAVTLCHLTGIQIWLPSLRSAPEHPFPLPLDDAWNALTFIHSYHRGLGIDNSRICVVGDGSGGCVAAGLCLAARDRGLSPLVKKMVLLGPMLDDRTGEDVGQGRMPPSHTAYFAQTQHQSQSLPATSSFSFNTAPKSGNSPPSSSPTPLLKFLPWTPTHNAVAWSAYLGPPRSPSAISISPTHNPSSHTYKNHPLHTPPVPSLLKSRQKEAQGISYYASPARCTDLSGMPSTYVDVGGLDLFKRECVEFVEGLCRRDVEVEFHLYNGVPGRFDVAVPLPVTWTVGGNRELGSAIGGAQDTGVDVVRRAWEARVRAIRGI</sequence>
<protein>
    <recommendedName>
        <fullName evidence="3">Alpha/beta hydrolase fold-3 domain-containing protein</fullName>
    </recommendedName>
</protein>
<feature type="compositionally biased region" description="Low complexity" evidence="2">
    <location>
        <begin position="278"/>
        <end position="291"/>
    </location>
</feature>
<dbReference type="GO" id="GO:0016787">
    <property type="term" value="F:hydrolase activity"/>
    <property type="evidence" value="ECO:0007669"/>
    <property type="project" value="UniProtKB-KW"/>
</dbReference>
<dbReference type="SUPFAM" id="SSF53474">
    <property type="entry name" value="alpha/beta-Hydrolases"/>
    <property type="match status" value="1"/>
</dbReference>
<organism evidence="4 5">
    <name type="scientific">Zalerion maritima</name>
    <dbReference type="NCBI Taxonomy" id="339359"/>
    <lineage>
        <taxon>Eukaryota</taxon>
        <taxon>Fungi</taxon>
        <taxon>Dikarya</taxon>
        <taxon>Ascomycota</taxon>
        <taxon>Pezizomycotina</taxon>
        <taxon>Sordariomycetes</taxon>
        <taxon>Lulworthiomycetidae</taxon>
        <taxon>Lulworthiales</taxon>
        <taxon>Lulworthiaceae</taxon>
        <taxon>Zalerion</taxon>
    </lineage>
</organism>
<feature type="compositionally biased region" description="Polar residues" evidence="2">
    <location>
        <begin position="267"/>
        <end position="277"/>
    </location>
</feature>
<keyword evidence="5" id="KW-1185">Reference proteome</keyword>
<dbReference type="EMBL" id="JAKWBI020000050">
    <property type="protein sequence ID" value="KAJ2904578.1"/>
    <property type="molecule type" value="Genomic_DNA"/>
</dbReference>
<feature type="domain" description="Alpha/beta hydrolase fold-3" evidence="3">
    <location>
        <begin position="345"/>
        <end position="412"/>
    </location>
</feature>
<proteinExistence type="predicted"/>
<dbReference type="Pfam" id="PF07859">
    <property type="entry name" value="Abhydrolase_3"/>
    <property type="match status" value="2"/>
</dbReference>
<dbReference type="InterPro" id="IPR050300">
    <property type="entry name" value="GDXG_lipolytic_enzyme"/>
</dbReference>
<feature type="domain" description="Alpha/beta hydrolase fold-3" evidence="3">
    <location>
        <begin position="131"/>
        <end position="240"/>
    </location>
</feature>
<dbReference type="InterPro" id="IPR013094">
    <property type="entry name" value="AB_hydrolase_3"/>
</dbReference>
<evidence type="ECO:0000256" key="1">
    <source>
        <dbReference type="ARBA" id="ARBA00022801"/>
    </source>
</evidence>
<feature type="region of interest" description="Disordered" evidence="2">
    <location>
        <begin position="267"/>
        <end position="291"/>
    </location>
</feature>
<dbReference type="AlphaFoldDB" id="A0AAD5RUM9"/>
<accession>A0AAD5RUM9</accession>
<dbReference type="PANTHER" id="PTHR48081">
    <property type="entry name" value="AB HYDROLASE SUPERFAMILY PROTEIN C4A8.06C"/>
    <property type="match status" value="1"/>
</dbReference>
<dbReference type="PANTHER" id="PTHR48081:SF8">
    <property type="entry name" value="ALPHA_BETA HYDROLASE FOLD-3 DOMAIN-CONTAINING PROTEIN-RELATED"/>
    <property type="match status" value="1"/>
</dbReference>
<dbReference type="Gene3D" id="3.40.50.1820">
    <property type="entry name" value="alpha/beta hydrolase"/>
    <property type="match status" value="1"/>
</dbReference>
<keyword evidence="1" id="KW-0378">Hydrolase</keyword>
<evidence type="ECO:0000313" key="4">
    <source>
        <dbReference type="EMBL" id="KAJ2904578.1"/>
    </source>
</evidence>
<dbReference type="Proteomes" id="UP001201980">
    <property type="component" value="Unassembled WGS sequence"/>
</dbReference>